<keyword evidence="4 7" id="KW-0812">Transmembrane</keyword>
<feature type="transmembrane region" description="Helical" evidence="7">
    <location>
        <begin position="106"/>
        <end position="127"/>
    </location>
</feature>
<dbReference type="EMBL" id="CP002629">
    <property type="protein sequence ID" value="AEB08006.1"/>
    <property type="molecule type" value="Genomic_DNA"/>
</dbReference>
<name>F2NJ48_DESAR</name>
<feature type="transmembrane region" description="Helical" evidence="7">
    <location>
        <begin position="382"/>
        <end position="401"/>
    </location>
</feature>
<dbReference type="STRING" id="880072.Desac_0109"/>
<dbReference type="SUPFAM" id="SSF103473">
    <property type="entry name" value="MFS general substrate transporter"/>
    <property type="match status" value="1"/>
</dbReference>
<dbReference type="HOGENOM" id="CLU_034180_16_0_7"/>
<feature type="transmembrane region" description="Helical" evidence="7">
    <location>
        <begin position="217"/>
        <end position="250"/>
    </location>
</feature>
<feature type="transmembrane region" description="Helical" evidence="7">
    <location>
        <begin position="54"/>
        <end position="74"/>
    </location>
</feature>
<feature type="domain" description="Major facilitator superfamily (MFS) profile" evidence="8">
    <location>
        <begin position="217"/>
        <end position="417"/>
    </location>
</feature>
<dbReference type="GO" id="GO:0022857">
    <property type="term" value="F:transmembrane transporter activity"/>
    <property type="evidence" value="ECO:0007669"/>
    <property type="project" value="InterPro"/>
</dbReference>
<dbReference type="InterPro" id="IPR020846">
    <property type="entry name" value="MFS_dom"/>
</dbReference>
<feature type="transmembrane region" description="Helical" evidence="7">
    <location>
        <begin position="351"/>
        <end position="370"/>
    </location>
</feature>
<comment type="subcellular location">
    <subcellularLocation>
        <location evidence="1">Cell membrane</location>
        <topology evidence="1">Multi-pass membrane protein</topology>
    </subcellularLocation>
</comment>
<dbReference type="PROSITE" id="PS50850">
    <property type="entry name" value="MFS"/>
    <property type="match status" value="1"/>
</dbReference>
<dbReference type="OrthoDB" id="9793136at2"/>
<feature type="transmembrane region" description="Helical" evidence="7">
    <location>
        <begin position="20"/>
        <end position="42"/>
    </location>
</feature>
<dbReference type="GO" id="GO:0005886">
    <property type="term" value="C:plasma membrane"/>
    <property type="evidence" value="ECO:0007669"/>
    <property type="project" value="UniProtKB-SubCell"/>
</dbReference>
<protein>
    <submittedName>
        <fullName evidence="9">Major facilitator superfamily MFS_1</fullName>
    </submittedName>
</protein>
<dbReference type="InterPro" id="IPR010290">
    <property type="entry name" value="TM_effector"/>
</dbReference>
<dbReference type="PANTHER" id="PTHR23513">
    <property type="entry name" value="INTEGRAL MEMBRANE EFFLUX PROTEIN-RELATED"/>
    <property type="match status" value="1"/>
</dbReference>
<dbReference type="Proteomes" id="UP000000483">
    <property type="component" value="Chromosome"/>
</dbReference>
<organism evidence="9 10">
    <name type="scientific">Desulfobacca acetoxidans (strain ATCC 700848 / DSM 11109 / ASRB2)</name>
    <dbReference type="NCBI Taxonomy" id="880072"/>
    <lineage>
        <taxon>Bacteria</taxon>
        <taxon>Pseudomonadati</taxon>
        <taxon>Thermodesulfobacteriota</taxon>
        <taxon>Desulfobaccia</taxon>
        <taxon>Desulfobaccales</taxon>
        <taxon>Desulfobaccaceae</taxon>
        <taxon>Desulfobacca</taxon>
    </lineage>
</organism>
<evidence type="ECO:0000256" key="1">
    <source>
        <dbReference type="ARBA" id="ARBA00004651"/>
    </source>
</evidence>
<keyword evidence="2" id="KW-0813">Transport</keyword>
<reference evidence="10" key="2">
    <citation type="submission" date="2011-03" db="EMBL/GenBank/DDBJ databases">
        <title>The complete genome of Desulfobacca acetoxidans DSM 11109.</title>
        <authorList>
            <consortium name="US DOE Joint Genome Institute (JGI-PGF)"/>
            <person name="Lucas S."/>
            <person name="Copeland A."/>
            <person name="Lapidus A."/>
            <person name="Bruce D."/>
            <person name="Goodwin L."/>
            <person name="Pitluck S."/>
            <person name="Peters L."/>
            <person name="Kyrpides N."/>
            <person name="Mavromatis K."/>
            <person name="Ivanova N."/>
            <person name="Ovchinnikova G."/>
            <person name="Teshima H."/>
            <person name="Detter J.C."/>
            <person name="Han C."/>
            <person name="Land M."/>
            <person name="Hauser L."/>
            <person name="Markowitz V."/>
            <person name="Cheng J.-F."/>
            <person name="Hugenholtz P."/>
            <person name="Woyke T."/>
            <person name="Wu D."/>
            <person name="Spring S."/>
            <person name="Schueler E."/>
            <person name="Brambilla E."/>
            <person name="Klenk H.-P."/>
            <person name="Eisen J.A."/>
        </authorList>
    </citation>
    <scope>NUCLEOTIDE SEQUENCE [LARGE SCALE GENOMIC DNA]</scope>
    <source>
        <strain evidence="10">ATCC 700848 / DSM 11109 / ASRB2</strain>
    </source>
</reference>
<dbReference type="RefSeq" id="WP_013705119.1">
    <property type="nucleotide sequence ID" value="NC_015388.1"/>
</dbReference>
<evidence type="ECO:0000256" key="3">
    <source>
        <dbReference type="ARBA" id="ARBA00022475"/>
    </source>
</evidence>
<accession>F2NJ48</accession>
<dbReference type="Gene3D" id="1.20.1250.20">
    <property type="entry name" value="MFS general substrate transporter like domains"/>
    <property type="match status" value="1"/>
</dbReference>
<feature type="transmembrane region" description="Helical" evidence="7">
    <location>
        <begin position="262"/>
        <end position="281"/>
    </location>
</feature>
<dbReference type="KEGG" id="dao:Desac_0109"/>
<dbReference type="CDD" id="cd06173">
    <property type="entry name" value="MFS_MefA_like"/>
    <property type="match status" value="1"/>
</dbReference>
<evidence type="ECO:0000256" key="5">
    <source>
        <dbReference type="ARBA" id="ARBA00022989"/>
    </source>
</evidence>
<evidence type="ECO:0000256" key="2">
    <source>
        <dbReference type="ARBA" id="ARBA00022448"/>
    </source>
</evidence>
<evidence type="ECO:0000259" key="8">
    <source>
        <dbReference type="PROSITE" id="PS50850"/>
    </source>
</evidence>
<keyword evidence="3" id="KW-1003">Cell membrane</keyword>
<dbReference type="PANTHER" id="PTHR23513:SF6">
    <property type="entry name" value="MAJOR FACILITATOR SUPERFAMILY ASSOCIATED DOMAIN-CONTAINING PROTEIN"/>
    <property type="match status" value="1"/>
</dbReference>
<evidence type="ECO:0000313" key="10">
    <source>
        <dbReference type="Proteomes" id="UP000000483"/>
    </source>
</evidence>
<evidence type="ECO:0000313" key="9">
    <source>
        <dbReference type="EMBL" id="AEB08006.1"/>
    </source>
</evidence>
<gene>
    <name evidence="9" type="ordered locus">Desac_0109</name>
</gene>
<feature type="transmembrane region" description="Helical" evidence="7">
    <location>
        <begin position="293"/>
        <end position="315"/>
    </location>
</feature>
<dbReference type="Pfam" id="PF05977">
    <property type="entry name" value="MFS_3"/>
    <property type="match status" value="1"/>
</dbReference>
<dbReference type="InterPro" id="IPR036259">
    <property type="entry name" value="MFS_trans_sf"/>
</dbReference>
<keyword evidence="6 7" id="KW-0472">Membrane</keyword>
<evidence type="ECO:0000256" key="4">
    <source>
        <dbReference type="ARBA" id="ARBA00022692"/>
    </source>
</evidence>
<proteinExistence type="predicted"/>
<feature type="transmembrane region" description="Helical" evidence="7">
    <location>
        <begin position="321"/>
        <end position="339"/>
    </location>
</feature>
<dbReference type="eggNOG" id="COG2814">
    <property type="taxonomic scope" value="Bacteria"/>
</dbReference>
<evidence type="ECO:0000256" key="7">
    <source>
        <dbReference type="SAM" id="Phobius"/>
    </source>
</evidence>
<reference evidence="9 10" key="1">
    <citation type="journal article" date="2011" name="Stand. Genomic Sci.">
        <title>Complete genome sequence of the acetate-degrading sulfate reducer Desulfobacca acetoxidans type strain (ASRB2).</title>
        <authorList>
            <person name="Goker M."/>
            <person name="Teshima H."/>
            <person name="Lapidus A."/>
            <person name="Nolan M."/>
            <person name="Lucas S."/>
            <person name="Hammon N."/>
            <person name="Deshpande S."/>
            <person name="Cheng J.F."/>
            <person name="Tapia R."/>
            <person name="Han C."/>
            <person name="Goodwin L."/>
            <person name="Pitluck S."/>
            <person name="Huntemann M."/>
            <person name="Liolios K."/>
            <person name="Ivanova N."/>
            <person name="Pagani I."/>
            <person name="Mavromatis K."/>
            <person name="Ovchinikova G."/>
            <person name="Pati A."/>
            <person name="Chen A."/>
            <person name="Palaniappan K."/>
            <person name="Land M."/>
            <person name="Hauser L."/>
            <person name="Brambilla E.M."/>
            <person name="Rohde M."/>
            <person name="Spring S."/>
            <person name="Detter J.C."/>
            <person name="Woyke T."/>
            <person name="Bristow J."/>
            <person name="Eisen J.A."/>
            <person name="Markowitz V."/>
            <person name="Hugenholtz P."/>
            <person name="Kyrpides N.C."/>
            <person name="Klenk H.P."/>
        </authorList>
    </citation>
    <scope>NUCLEOTIDE SEQUENCE [LARGE SCALE GENOMIC DNA]</scope>
    <source>
        <strain evidence="10">ATCC 700848 / DSM 11109 / ASRB2</strain>
    </source>
</reference>
<keyword evidence="5 7" id="KW-1133">Transmembrane helix</keyword>
<keyword evidence="10" id="KW-1185">Reference proteome</keyword>
<dbReference type="AlphaFoldDB" id="F2NJ48"/>
<evidence type="ECO:0000256" key="6">
    <source>
        <dbReference type="ARBA" id="ARBA00023136"/>
    </source>
</evidence>
<feature type="transmembrane region" description="Helical" evidence="7">
    <location>
        <begin position="81"/>
        <end position="100"/>
    </location>
</feature>
<sequence length="417" mass="44934">MTQKESSGLKLVLHRDFGTLLFGQVASRIGNGVNWVAVMWVVYESTGSPLKMSLVGICQVGPLILLGPFLGAYLDRADRKTVMIICDIACALCVAMIPLLDRLGVLTLWLVYLLVVAKALFAELFSIGINSGVPLIVPNKDLPAANSLLAGSVQTGQLVGPALAAYLMSVFGAHQVLYFDSATFLMSGVCVGLTRIPRADRKSETDKRIWSETWIGLVFLVRGGSVLLYIVAMVAAVNLCIPSLMVLIPIYSAEILGAGKEGFAVIFSGWGAGTMSAFLFIASHRERFRDYRWITRAYMLSGSSVVVLGLCGNLYLSMLSFALMGFCIGTAGVLISTLIQRITPPHMRGRVFAMYGMGTHATIPFGMLAAGALCSHYRPDSLIVWVGLALLIAALAGAIFMNPQPEQNELQQLEKSL</sequence>